<evidence type="ECO:0000256" key="2">
    <source>
        <dbReference type="ARBA" id="ARBA00022598"/>
    </source>
</evidence>
<reference evidence="4 5" key="1">
    <citation type="submission" date="2016-04" db="EMBL/GenBank/DDBJ databases">
        <title>The genome of Intoshia linei affirms orthonectids as highly simplified spiralians.</title>
        <authorList>
            <person name="Mikhailov K.V."/>
            <person name="Slusarev G.S."/>
            <person name="Nikitin M.A."/>
            <person name="Logacheva M.D."/>
            <person name="Penin A."/>
            <person name="Aleoshin V."/>
            <person name="Panchin Y.V."/>
        </authorList>
    </citation>
    <scope>NUCLEOTIDE SEQUENCE [LARGE SCALE GENOMIC DNA]</scope>
    <source>
        <strain evidence="4">Intl2013</strain>
        <tissue evidence="4">Whole animal</tissue>
    </source>
</reference>
<evidence type="ECO:0000259" key="3">
    <source>
        <dbReference type="Pfam" id="PF00501"/>
    </source>
</evidence>
<dbReference type="Proteomes" id="UP000078046">
    <property type="component" value="Unassembled WGS sequence"/>
</dbReference>
<organism evidence="4 5">
    <name type="scientific">Intoshia linei</name>
    <dbReference type="NCBI Taxonomy" id="1819745"/>
    <lineage>
        <taxon>Eukaryota</taxon>
        <taxon>Metazoa</taxon>
        <taxon>Spiralia</taxon>
        <taxon>Lophotrochozoa</taxon>
        <taxon>Mesozoa</taxon>
        <taxon>Orthonectida</taxon>
        <taxon>Rhopaluridae</taxon>
        <taxon>Intoshia</taxon>
    </lineage>
</organism>
<sequence>MGITRSLLNLSTRRIRCIYVIKRNLTSFRDDYIDFNRSGLTRIEKSHFKGPKTKIPKYDNITDFIFMNKANVKDRSALVASRNGQKYSYRQTYTHVCNLAAFIEKEYISKYKPESESDKFVISVALSNSIKTAVVYLGVPKINNAILNPVNPLLTECNEFSNVFSVVNPNLIICEPGNVDYIKNSIMNYKLHPPQNIICLDSDLWHEFTRNNCEKTPDLENIKINAKVNHSPAIYGMSSGTTGLPKGVVLSHNNIIANIHQAKIASDMAITIKDNSVLHALPLYHIYGFSTMLYHEMMDESTIVIQPNFDPRSFLENIERYKIKRMYVAPAVVNFMATHNMLFNYNIQSIRDLICAAAPLSPTIIDAFIKRFSYIFLRQGYGLTETSPIISMNRERNKKMVSVGQPIHNTEHKILNPDNHELKDIGEAGELVTRGPQIMKGYLNKIDETSKVLKEDGCCTGLTKIEKSHFKGPITKFPKCDSITDFIFMNKANVKNRTALTTSQNGENYSYQQTYTHVCNLAAFIEKEYISKYKPENKSDKFVISVALSNSIKTAVVYLGVPKINNAILNPVNPLLTECNEFSNVFSVVNPNLIICEPGNIDYIKNSIMNYKLPQPENIICLDSDLWYEFTRNNCETVPDLNYVKINEKINDSPAIYGMSSGTTGLSKGVVLSHNNIISNIHQIRITSEMAIDNKELTLLHSLPLHHAYGFGVMLYNEIMSASNIVIQPNFEPRTFLKDIERYKDFYDIFLSQNLRQPYSLDKKKFPKNPF</sequence>
<proteinExistence type="inferred from homology"/>
<dbReference type="GO" id="GO:0016405">
    <property type="term" value="F:CoA-ligase activity"/>
    <property type="evidence" value="ECO:0007669"/>
    <property type="project" value="TreeGrafter"/>
</dbReference>
<dbReference type="PROSITE" id="PS00455">
    <property type="entry name" value="AMP_BINDING"/>
    <property type="match status" value="2"/>
</dbReference>
<dbReference type="Gene3D" id="2.30.38.10">
    <property type="entry name" value="Luciferase, Domain 3"/>
    <property type="match status" value="1"/>
</dbReference>
<dbReference type="InterPro" id="IPR000873">
    <property type="entry name" value="AMP-dep_synth/lig_dom"/>
</dbReference>
<gene>
    <name evidence="4" type="ORF">A3Q56_00563</name>
</gene>
<comment type="caution">
    <text evidence="4">The sequence shown here is derived from an EMBL/GenBank/DDBJ whole genome shotgun (WGS) entry which is preliminary data.</text>
</comment>
<evidence type="ECO:0000313" key="4">
    <source>
        <dbReference type="EMBL" id="OAF71676.1"/>
    </source>
</evidence>
<accession>A0A177BBQ3</accession>
<dbReference type="OrthoDB" id="10253869at2759"/>
<comment type="similarity">
    <text evidence="1">Belongs to the ATP-dependent AMP-binding enzyme family.</text>
</comment>
<keyword evidence="2" id="KW-0436">Ligase</keyword>
<feature type="domain" description="AMP-dependent synthetase/ligase" evidence="3">
    <location>
        <begin position="493"/>
        <end position="744"/>
    </location>
</feature>
<name>A0A177BBQ3_9BILA</name>
<dbReference type="InterPro" id="IPR020845">
    <property type="entry name" value="AMP-binding_CS"/>
</dbReference>
<evidence type="ECO:0000256" key="1">
    <source>
        <dbReference type="ARBA" id="ARBA00006432"/>
    </source>
</evidence>
<evidence type="ECO:0000313" key="5">
    <source>
        <dbReference type="Proteomes" id="UP000078046"/>
    </source>
</evidence>
<dbReference type="PANTHER" id="PTHR24096">
    <property type="entry name" value="LONG-CHAIN-FATTY-ACID--COA LIGASE"/>
    <property type="match status" value="1"/>
</dbReference>
<keyword evidence="5" id="KW-1185">Reference proteome</keyword>
<dbReference type="PANTHER" id="PTHR24096:SF149">
    <property type="entry name" value="AMP-BINDING DOMAIN-CONTAINING PROTEIN-RELATED"/>
    <property type="match status" value="1"/>
</dbReference>
<dbReference type="Pfam" id="PF00501">
    <property type="entry name" value="AMP-binding"/>
    <property type="match status" value="2"/>
</dbReference>
<feature type="domain" description="AMP-dependent synthetase/ligase" evidence="3">
    <location>
        <begin position="71"/>
        <end position="443"/>
    </location>
</feature>
<dbReference type="EMBL" id="LWCA01000032">
    <property type="protein sequence ID" value="OAF71676.1"/>
    <property type="molecule type" value="Genomic_DNA"/>
</dbReference>
<dbReference type="SUPFAM" id="SSF56801">
    <property type="entry name" value="Acetyl-CoA synthetase-like"/>
    <property type="match status" value="2"/>
</dbReference>
<dbReference type="AlphaFoldDB" id="A0A177BBQ3"/>
<dbReference type="Gene3D" id="3.40.50.980">
    <property type="match status" value="4"/>
</dbReference>
<protein>
    <recommendedName>
        <fullName evidence="3">AMP-dependent synthetase/ligase domain-containing protein</fullName>
    </recommendedName>
</protein>